<comment type="similarity">
    <text evidence="1 13 14">Belongs to the ATPase B chain family.</text>
</comment>
<evidence type="ECO:0000256" key="8">
    <source>
        <dbReference type="ARBA" id="ARBA00023136"/>
    </source>
</evidence>
<comment type="function">
    <text evidence="11">Component of the F(0) channel, it forms part of the peripheral stalk, linking F(1) to F(0). The b'-subunit is a diverged and duplicated form of b found in plants and photosynthetic bacteria.</text>
</comment>
<dbReference type="STRING" id="52560.SAMN04488082_101325"/>
<keyword evidence="13" id="KW-1003">Cell membrane</keyword>
<dbReference type="GO" id="GO:0046933">
    <property type="term" value="F:proton-transporting ATP synthase activity, rotational mechanism"/>
    <property type="evidence" value="ECO:0007669"/>
    <property type="project" value="UniProtKB-UniRule"/>
</dbReference>
<dbReference type="PANTHER" id="PTHR33445:SF2">
    <property type="entry name" value="ATP SYNTHASE SUBUNIT B', CHLOROPLASTIC"/>
    <property type="match status" value="1"/>
</dbReference>
<keyword evidence="6 13" id="KW-1133">Transmembrane helix</keyword>
<dbReference type="GO" id="GO:0005886">
    <property type="term" value="C:plasma membrane"/>
    <property type="evidence" value="ECO:0007669"/>
    <property type="project" value="UniProtKB-SubCell"/>
</dbReference>
<evidence type="ECO:0000256" key="1">
    <source>
        <dbReference type="ARBA" id="ARBA00005513"/>
    </source>
</evidence>
<accession>A0A1I3NN82</accession>
<feature type="transmembrane region" description="Helical" evidence="13">
    <location>
        <begin position="6"/>
        <end position="27"/>
    </location>
</feature>
<evidence type="ECO:0000256" key="6">
    <source>
        <dbReference type="ARBA" id="ARBA00022989"/>
    </source>
</evidence>
<evidence type="ECO:0000256" key="13">
    <source>
        <dbReference type="HAMAP-Rule" id="MF_01398"/>
    </source>
</evidence>
<dbReference type="Pfam" id="PF00430">
    <property type="entry name" value="ATP-synt_B"/>
    <property type="match status" value="1"/>
</dbReference>
<dbReference type="AlphaFoldDB" id="A0A1I3NN82"/>
<dbReference type="RefSeq" id="WP_092372387.1">
    <property type="nucleotide sequence ID" value="NZ_FORX01000001.1"/>
</dbReference>
<evidence type="ECO:0000256" key="11">
    <source>
        <dbReference type="ARBA" id="ARBA00025614"/>
    </source>
</evidence>
<keyword evidence="9 13" id="KW-0066">ATP synthesis</keyword>
<dbReference type="OrthoDB" id="9794968at2"/>
<dbReference type="InterPro" id="IPR002146">
    <property type="entry name" value="ATP_synth_b/b'su_bac/chlpt"/>
</dbReference>
<reference evidence="16" key="1">
    <citation type="submission" date="2016-10" db="EMBL/GenBank/DDBJ databases">
        <authorList>
            <person name="Varghese N."/>
            <person name="Submissions S."/>
        </authorList>
    </citation>
    <scope>NUCLEOTIDE SEQUENCE [LARGE SCALE GENOMIC DNA]</scope>
    <source>
        <strain evidence="16">DSM 5918</strain>
    </source>
</reference>
<proteinExistence type="inferred from homology"/>
<dbReference type="InterPro" id="IPR050059">
    <property type="entry name" value="ATP_synthase_B_chain"/>
</dbReference>
<dbReference type="PANTHER" id="PTHR33445">
    <property type="entry name" value="ATP SYNTHASE SUBUNIT B', CHLOROPLASTIC"/>
    <property type="match status" value="1"/>
</dbReference>
<evidence type="ECO:0000256" key="7">
    <source>
        <dbReference type="ARBA" id="ARBA00023065"/>
    </source>
</evidence>
<dbReference type="EMBL" id="FORX01000001">
    <property type="protein sequence ID" value="SFJ10226.1"/>
    <property type="molecule type" value="Genomic_DNA"/>
</dbReference>
<gene>
    <name evidence="13" type="primary">atpF</name>
    <name evidence="15" type="ORF">SAMN04488082_101325</name>
</gene>
<dbReference type="GO" id="GO:0046961">
    <property type="term" value="F:proton-transporting ATPase activity, rotational mechanism"/>
    <property type="evidence" value="ECO:0007669"/>
    <property type="project" value="TreeGrafter"/>
</dbReference>
<dbReference type="HAMAP" id="MF_01398">
    <property type="entry name" value="ATP_synth_b_bprime"/>
    <property type="match status" value="1"/>
</dbReference>
<evidence type="ECO:0000313" key="15">
    <source>
        <dbReference type="EMBL" id="SFJ10226.1"/>
    </source>
</evidence>
<dbReference type="GO" id="GO:0012505">
    <property type="term" value="C:endomembrane system"/>
    <property type="evidence" value="ECO:0007669"/>
    <property type="project" value="UniProtKB-SubCell"/>
</dbReference>
<keyword evidence="2 13" id="KW-0813">Transport</keyword>
<organism evidence="15 16">
    <name type="scientific">Desulfomicrobium apsheronum</name>
    <dbReference type="NCBI Taxonomy" id="52560"/>
    <lineage>
        <taxon>Bacteria</taxon>
        <taxon>Pseudomonadati</taxon>
        <taxon>Thermodesulfobacteriota</taxon>
        <taxon>Desulfovibrionia</taxon>
        <taxon>Desulfovibrionales</taxon>
        <taxon>Desulfomicrobiaceae</taxon>
        <taxon>Desulfomicrobium</taxon>
    </lineage>
</organism>
<evidence type="ECO:0000256" key="4">
    <source>
        <dbReference type="ARBA" id="ARBA00022692"/>
    </source>
</evidence>
<keyword evidence="8 13" id="KW-0472">Membrane</keyword>
<evidence type="ECO:0000256" key="14">
    <source>
        <dbReference type="RuleBase" id="RU003848"/>
    </source>
</evidence>
<evidence type="ECO:0000256" key="3">
    <source>
        <dbReference type="ARBA" id="ARBA00022547"/>
    </source>
</evidence>
<name>A0A1I3NN82_9BACT</name>
<comment type="subunit">
    <text evidence="13">F-type ATPases have 2 components, F(1) - the catalytic core - and F(0) - the membrane proton channel. F(1) has five subunits: alpha(3), beta(3), gamma(1), delta(1), epsilon(1). F(0) has three main subunits: a(1), b(2) and c(10-14). The alpha and beta chains form an alternating ring which encloses part of the gamma chain. F(1) is attached to F(0) by a central stalk formed by the gamma and epsilon chains, while a peripheral stalk is formed by the delta and b chains.</text>
</comment>
<dbReference type="CDD" id="cd06503">
    <property type="entry name" value="ATP-synt_Fo_b"/>
    <property type="match status" value="1"/>
</dbReference>
<evidence type="ECO:0000256" key="12">
    <source>
        <dbReference type="ARBA" id="ARBA00037847"/>
    </source>
</evidence>
<evidence type="ECO:0000256" key="5">
    <source>
        <dbReference type="ARBA" id="ARBA00022781"/>
    </source>
</evidence>
<keyword evidence="4 13" id="KW-0812">Transmembrane</keyword>
<evidence type="ECO:0000256" key="9">
    <source>
        <dbReference type="ARBA" id="ARBA00023310"/>
    </source>
</evidence>
<evidence type="ECO:0000313" key="16">
    <source>
        <dbReference type="Proteomes" id="UP000198635"/>
    </source>
</evidence>
<dbReference type="Proteomes" id="UP000198635">
    <property type="component" value="Unassembled WGS sequence"/>
</dbReference>
<keyword evidence="5 13" id="KW-0375">Hydrogen ion transport</keyword>
<comment type="subcellular location">
    <subcellularLocation>
        <location evidence="13">Cell membrane</location>
        <topology evidence="13">Single-pass membrane protein</topology>
    </subcellularLocation>
    <subcellularLocation>
        <location evidence="12">Endomembrane system</location>
        <topology evidence="12">Single-pass membrane protein</topology>
    </subcellularLocation>
</comment>
<dbReference type="GO" id="GO:0045259">
    <property type="term" value="C:proton-transporting ATP synthase complex"/>
    <property type="evidence" value="ECO:0007669"/>
    <property type="project" value="UniProtKB-KW"/>
</dbReference>
<keyword evidence="16" id="KW-1185">Reference proteome</keyword>
<protein>
    <recommendedName>
        <fullName evidence="13">ATP synthase subunit b</fullName>
    </recommendedName>
    <alternativeName>
        <fullName evidence="13">ATP synthase F(0) sector subunit b</fullName>
    </alternativeName>
    <alternativeName>
        <fullName evidence="13">ATPase subunit I</fullName>
    </alternativeName>
    <alternativeName>
        <fullName evidence="13">F-type ATPase subunit b</fullName>
        <shortName evidence="13">F-ATPase subunit b</shortName>
    </alternativeName>
</protein>
<evidence type="ECO:0000256" key="2">
    <source>
        <dbReference type="ARBA" id="ARBA00022448"/>
    </source>
</evidence>
<comment type="function">
    <text evidence="10 13">F(1)F(0) ATP synthase produces ATP from ADP in the presence of a proton or sodium gradient. F-type ATPases consist of two structural domains, F(1) containing the extramembraneous catalytic core and F(0) containing the membrane proton channel, linked together by a central stalk and a peripheral stalk. During catalysis, ATP synthesis in the catalytic domain of F(1) is coupled via a rotary mechanism of the central stalk subunits to proton translocation.</text>
</comment>
<evidence type="ECO:0000256" key="10">
    <source>
        <dbReference type="ARBA" id="ARBA00025198"/>
    </source>
</evidence>
<keyword evidence="7 13" id="KW-0406">Ion transport</keyword>
<keyword evidence="3 13" id="KW-0138">CF(0)</keyword>
<sequence>MIDLDYTFFVQLVNFMVILTVLNLILYRPIRGIIKKRAEVMSQKLGSIEDFAAKAEAKLESYKVALSGARVEAQQLRVALKAEGTAVESSVLAEAGAEAAEKVAAARKEIDGQKQTALKALRQEVATYAKNVANKVLSKA</sequence>